<name>A0A5C3PGZ9_9APHY</name>
<proteinExistence type="predicted"/>
<dbReference type="AlphaFoldDB" id="A0A5C3PGZ9"/>
<evidence type="ECO:0000259" key="2">
    <source>
        <dbReference type="Pfam" id="PF10419"/>
    </source>
</evidence>
<protein>
    <recommendedName>
        <fullName evidence="2">Transcription factor TFIIIC triple barrel domain-containing protein</fullName>
    </recommendedName>
</protein>
<accession>A0A5C3PGZ9</accession>
<dbReference type="STRING" id="1314778.A0A5C3PGZ9"/>
<organism evidence="3 4">
    <name type="scientific">Polyporus arcularius HHB13444</name>
    <dbReference type="NCBI Taxonomy" id="1314778"/>
    <lineage>
        <taxon>Eukaryota</taxon>
        <taxon>Fungi</taxon>
        <taxon>Dikarya</taxon>
        <taxon>Basidiomycota</taxon>
        <taxon>Agaricomycotina</taxon>
        <taxon>Agaricomycetes</taxon>
        <taxon>Polyporales</taxon>
        <taxon>Polyporaceae</taxon>
        <taxon>Polyporus</taxon>
    </lineage>
</organism>
<dbReference type="InterPro" id="IPR042771">
    <property type="entry name" value="GTF3C6-like"/>
</dbReference>
<dbReference type="PANTHER" id="PTHR21860">
    <property type="entry name" value="TRANSCRIPTION INITIATION FACTOR IIIC TFIIIC , POLYPEPTIDE 6-RELATED"/>
    <property type="match status" value="1"/>
</dbReference>
<gene>
    <name evidence="3" type="ORF">K466DRAFT_664668</name>
</gene>
<dbReference type="GO" id="GO:0000127">
    <property type="term" value="C:transcription factor TFIIIC complex"/>
    <property type="evidence" value="ECO:0007669"/>
    <property type="project" value="TreeGrafter"/>
</dbReference>
<feature type="region of interest" description="Disordered" evidence="1">
    <location>
        <begin position="116"/>
        <end position="214"/>
    </location>
</feature>
<dbReference type="Gene3D" id="2.60.40.4370">
    <property type="match status" value="1"/>
</dbReference>
<keyword evidence="4" id="KW-1185">Reference proteome</keyword>
<evidence type="ECO:0000313" key="4">
    <source>
        <dbReference type="Proteomes" id="UP000308197"/>
    </source>
</evidence>
<dbReference type="Pfam" id="PF10419">
    <property type="entry name" value="TFIIIC_sub6"/>
    <property type="match status" value="1"/>
</dbReference>
<feature type="domain" description="Transcription factor TFIIIC triple barrel" evidence="2">
    <location>
        <begin position="28"/>
        <end position="118"/>
    </location>
</feature>
<reference evidence="3 4" key="1">
    <citation type="journal article" date="2019" name="Nat. Ecol. Evol.">
        <title>Megaphylogeny resolves global patterns of mushroom evolution.</title>
        <authorList>
            <person name="Varga T."/>
            <person name="Krizsan K."/>
            <person name="Foldi C."/>
            <person name="Dima B."/>
            <person name="Sanchez-Garcia M."/>
            <person name="Sanchez-Ramirez S."/>
            <person name="Szollosi G.J."/>
            <person name="Szarkandi J.G."/>
            <person name="Papp V."/>
            <person name="Albert L."/>
            <person name="Andreopoulos W."/>
            <person name="Angelini C."/>
            <person name="Antonin V."/>
            <person name="Barry K.W."/>
            <person name="Bougher N.L."/>
            <person name="Buchanan P."/>
            <person name="Buyck B."/>
            <person name="Bense V."/>
            <person name="Catcheside P."/>
            <person name="Chovatia M."/>
            <person name="Cooper J."/>
            <person name="Damon W."/>
            <person name="Desjardin D."/>
            <person name="Finy P."/>
            <person name="Geml J."/>
            <person name="Haridas S."/>
            <person name="Hughes K."/>
            <person name="Justo A."/>
            <person name="Karasinski D."/>
            <person name="Kautmanova I."/>
            <person name="Kiss B."/>
            <person name="Kocsube S."/>
            <person name="Kotiranta H."/>
            <person name="LaButti K.M."/>
            <person name="Lechner B.E."/>
            <person name="Liimatainen K."/>
            <person name="Lipzen A."/>
            <person name="Lukacs Z."/>
            <person name="Mihaltcheva S."/>
            <person name="Morgado L.N."/>
            <person name="Niskanen T."/>
            <person name="Noordeloos M.E."/>
            <person name="Ohm R.A."/>
            <person name="Ortiz-Santana B."/>
            <person name="Ovrebo C."/>
            <person name="Racz N."/>
            <person name="Riley R."/>
            <person name="Savchenko A."/>
            <person name="Shiryaev A."/>
            <person name="Soop K."/>
            <person name="Spirin V."/>
            <person name="Szebenyi C."/>
            <person name="Tomsovsky M."/>
            <person name="Tulloss R.E."/>
            <person name="Uehling J."/>
            <person name="Grigoriev I.V."/>
            <person name="Vagvolgyi C."/>
            <person name="Papp T."/>
            <person name="Martin F.M."/>
            <person name="Miettinen O."/>
            <person name="Hibbett D.S."/>
            <person name="Nagy L.G."/>
        </authorList>
    </citation>
    <scope>NUCLEOTIDE SEQUENCE [LARGE SCALE GENOMIC DNA]</scope>
    <source>
        <strain evidence="3 4">HHB13444</strain>
    </source>
</reference>
<dbReference type="InParanoid" id="A0A5C3PGZ9"/>
<dbReference type="EMBL" id="ML211268">
    <property type="protein sequence ID" value="TFK85183.1"/>
    <property type="molecule type" value="Genomic_DNA"/>
</dbReference>
<feature type="compositionally biased region" description="Low complexity" evidence="1">
    <location>
        <begin position="129"/>
        <end position="143"/>
    </location>
</feature>
<dbReference type="PANTHER" id="PTHR21860:SF2">
    <property type="entry name" value="GENERAL TRANSCRIPTION FACTOR 3C POLYPEPTIDE 6"/>
    <property type="match status" value="1"/>
</dbReference>
<sequence length="214" mass="22946">MSALFPGYEQVDAFGPDEDYESHDGEVEEEVEYVTLDLGTVEPTLVPSSSSYRLIGLDTPTPFLQLSGTMLKGQHVSVLGTELLFTEATEEHSERGKKPLVHVANTERRIRFKEVELKPKQAAGNVPDAPAASAPTAKSSSTARKVERQMGHVMSGSAGPSRRGRGGRKRGASTVQSRDKGFVEEPPADPSERQPVQEAEAGGPASVQMDTAEG</sequence>
<dbReference type="GO" id="GO:0006383">
    <property type="term" value="P:transcription by RNA polymerase III"/>
    <property type="evidence" value="ECO:0007669"/>
    <property type="project" value="InterPro"/>
</dbReference>
<dbReference type="Proteomes" id="UP000308197">
    <property type="component" value="Unassembled WGS sequence"/>
</dbReference>
<dbReference type="InterPro" id="IPR019481">
    <property type="entry name" value="TFIIIC_triple_barrel"/>
</dbReference>
<evidence type="ECO:0000256" key="1">
    <source>
        <dbReference type="SAM" id="MobiDB-lite"/>
    </source>
</evidence>
<feature type="compositionally biased region" description="Basic residues" evidence="1">
    <location>
        <begin position="162"/>
        <end position="171"/>
    </location>
</feature>
<evidence type="ECO:0000313" key="3">
    <source>
        <dbReference type="EMBL" id="TFK85183.1"/>
    </source>
</evidence>